<dbReference type="InterPro" id="IPR001173">
    <property type="entry name" value="Glyco_trans_2-like"/>
</dbReference>
<protein>
    <submittedName>
        <fullName evidence="2">Glycosyl transferase family 2</fullName>
    </submittedName>
</protein>
<dbReference type="RefSeq" id="WP_197684294.1">
    <property type="nucleotide sequence ID" value="NZ_LT796768.1"/>
</dbReference>
<keyword evidence="2" id="KW-0808">Transferase</keyword>
<dbReference type="PANTHER" id="PTHR22916">
    <property type="entry name" value="GLYCOSYLTRANSFERASE"/>
    <property type="match status" value="1"/>
</dbReference>
<dbReference type="AlphaFoldDB" id="A0A1T4Z230"/>
<dbReference type="CDD" id="cd00761">
    <property type="entry name" value="Glyco_tranf_GTA_type"/>
    <property type="match status" value="1"/>
</dbReference>
<gene>
    <name evidence="2" type="ORF">SAMN06295964_1920</name>
</gene>
<keyword evidence="3" id="KW-1185">Reference proteome</keyword>
<dbReference type="PANTHER" id="PTHR22916:SF3">
    <property type="entry name" value="UDP-GLCNAC:BETAGAL BETA-1,3-N-ACETYLGLUCOSAMINYLTRANSFERASE-LIKE PROTEIN 1"/>
    <property type="match status" value="1"/>
</dbReference>
<dbReference type="InterPro" id="IPR029044">
    <property type="entry name" value="Nucleotide-diphossugar_trans"/>
</dbReference>
<evidence type="ECO:0000313" key="2">
    <source>
        <dbReference type="EMBL" id="SKB07923.1"/>
    </source>
</evidence>
<name>A0A1T4Z230_9ACTN</name>
<dbReference type="SUPFAM" id="SSF53448">
    <property type="entry name" value="Nucleotide-diphospho-sugar transferases"/>
    <property type="match status" value="1"/>
</dbReference>
<dbReference type="Proteomes" id="UP000191040">
    <property type="component" value="Chromosome I"/>
</dbReference>
<dbReference type="STRING" id="1736691.SAMN06295964_1920"/>
<reference evidence="3" key="1">
    <citation type="submission" date="2017-02" db="EMBL/GenBank/DDBJ databases">
        <authorList>
            <person name="Varghese N."/>
            <person name="Submissions S."/>
        </authorList>
    </citation>
    <scope>NUCLEOTIDE SEQUENCE [LARGE SCALE GENOMIC DNA]</scope>
    <source>
        <strain evidence="3">9H-4</strain>
    </source>
</reference>
<dbReference type="GO" id="GO:0016758">
    <property type="term" value="F:hexosyltransferase activity"/>
    <property type="evidence" value="ECO:0007669"/>
    <property type="project" value="UniProtKB-ARBA"/>
</dbReference>
<sequence>MRLFRRAAPEPLLSVIVPVYNVEEYLAECLDSILDWAAAPLEVIVVDDGSPDGSAKIARKYARRDPRVKVVTRPNGGLSAARMTGVEHATAPYLTFVDSDDMVTRDGGFDAALTSLEGSGSDYALLPYRQFRDVDAPSPTPPWVVEFYADGSRTVVAHEQPEILAQATAWSKVYRRAFWDRAGLAFREGVLYEDQEVTAQAYAAAEHVDLVAVPTYLWRVRPGSITREATERSIGAFFDAITLSLEALDGVPGARAARASQVLSNDVPRYLRTLAKVTDEGYRDRLFRGALDLLAEPAIDLAHAPAEARVVYALLRAGRTSDVAVFVEQGGFDLPSLRSDQTGGAPALVFPFTGDPDVPDEARVLSQRQTPLDATILRARLDESGLRLTVAAWLRHLDGGAPTCRAWLRDVTGWEREFTVTPSDEFIGHRTRTTRRSNEDSVWELDLPLPDLDDVDTSHLVVEVSHHGRTRSDIVRSIDPTGSAAARQSVGGLALTGVEPWGLDRGRDVVLWKGDLVDPADVEIPTEIGEHEVPGRLVDQALALQLPWDFELEDRQGYLALAGSRRLKVVVQPKVPREQLTFWWQRDHAGEQESPE</sequence>
<accession>A0A1T4Z230</accession>
<dbReference type="Gene3D" id="3.90.550.10">
    <property type="entry name" value="Spore Coat Polysaccharide Biosynthesis Protein SpsA, Chain A"/>
    <property type="match status" value="1"/>
</dbReference>
<dbReference type="Pfam" id="PF00535">
    <property type="entry name" value="Glycos_transf_2"/>
    <property type="match status" value="1"/>
</dbReference>
<evidence type="ECO:0000313" key="3">
    <source>
        <dbReference type="Proteomes" id="UP000191040"/>
    </source>
</evidence>
<organism evidence="2 3">
    <name type="scientific">Aeromicrobium choanae</name>
    <dbReference type="NCBI Taxonomy" id="1736691"/>
    <lineage>
        <taxon>Bacteria</taxon>
        <taxon>Bacillati</taxon>
        <taxon>Actinomycetota</taxon>
        <taxon>Actinomycetes</taxon>
        <taxon>Propionibacteriales</taxon>
        <taxon>Nocardioidaceae</taxon>
        <taxon>Aeromicrobium</taxon>
    </lineage>
</organism>
<proteinExistence type="predicted"/>
<evidence type="ECO:0000259" key="1">
    <source>
        <dbReference type="Pfam" id="PF00535"/>
    </source>
</evidence>
<dbReference type="EMBL" id="LT796768">
    <property type="protein sequence ID" value="SKB07923.1"/>
    <property type="molecule type" value="Genomic_DNA"/>
</dbReference>
<feature type="domain" description="Glycosyltransferase 2-like" evidence="1">
    <location>
        <begin position="14"/>
        <end position="133"/>
    </location>
</feature>